<feature type="binding site" evidence="5">
    <location>
        <position position="191"/>
    </location>
    <ligand>
        <name>S-adenosyl-L-methionine</name>
        <dbReference type="ChEBI" id="CHEBI:59789"/>
    </ligand>
</feature>
<evidence type="ECO:0000313" key="9">
    <source>
        <dbReference type="Proteomes" id="UP000326367"/>
    </source>
</evidence>
<dbReference type="EMBL" id="VYKI01000002">
    <property type="protein sequence ID" value="KAA9003764.1"/>
    <property type="molecule type" value="Genomic_DNA"/>
</dbReference>
<comment type="caution">
    <text evidence="8">The sequence shown here is derived from an EMBL/GenBank/DDBJ whole genome shotgun (WGS) entry which is preliminary data.</text>
</comment>
<evidence type="ECO:0000256" key="5">
    <source>
        <dbReference type="HAMAP-Rule" id="MF_02126"/>
    </source>
</evidence>
<feature type="binding site" evidence="5">
    <location>
        <position position="146"/>
    </location>
    <ligand>
        <name>S-adenosyl-L-methionine</name>
        <dbReference type="ChEBI" id="CHEBI:59789"/>
    </ligand>
</feature>
<dbReference type="SUPFAM" id="SSF53335">
    <property type="entry name" value="S-adenosyl-L-methionine-dependent methyltransferases"/>
    <property type="match status" value="1"/>
</dbReference>
<dbReference type="InterPro" id="IPR004556">
    <property type="entry name" value="HemK-like"/>
</dbReference>
<dbReference type="RefSeq" id="WP_150453350.1">
    <property type="nucleotide sequence ID" value="NZ_VYKI01000002.1"/>
</dbReference>
<dbReference type="PANTHER" id="PTHR18895">
    <property type="entry name" value="HEMK METHYLTRANSFERASE"/>
    <property type="match status" value="1"/>
</dbReference>
<evidence type="ECO:0000256" key="2">
    <source>
        <dbReference type="ARBA" id="ARBA00022679"/>
    </source>
</evidence>
<keyword evidence="1 5" id="KW-0489">Methyltransferase</keyword>
<dbReference type="HAMAP" id="MF_02126">
    <property type="entry name" value="RF_methyltr_PrmC"/>
    <property type="match status" value="1"/>
</dbReference>
<sequence>MSFKTEPTLRQAVADASARLGGIDARHEAELLLLHVLARPRSWLFAHATDPLPATDLAAFDALLARRVAGEPVAYLTGRRGFWTLDLDVDPSTLIPRPETELLVELALERLPADRDLQVADLGTGSGAIALALASERPQAQVLATDASPGALAMAARNAARHELGNVRLAEGGHDWYAPLQGQRFDLIASNPPYIASDDPHLQQGDLRFEPATALASGLDGLDDIRRIVAGGQAHLLPDGWLLIEHGWDQGEAIRALFEQAGYAQVQTAQDLEQRDRITLGQRPA</sequence>
<feature type="domain" description="Methyltransferase small" evidence="6">
    <location>
        <begin position="106"/>
        <end position="198"/>
    </location>
</feature>
<dbReference type="NCBIfam" id="TIGR03534">
    <property type="entry name" value="RF_mod_PrmC"/>
    <property type="match status" value="1"/>
</dbReference>
<comment type="similarity">
    <text evidence="5">Belongs to the protein N5-glutamine methyltransferase family. PrmC subfamily.</text>
</comment>
<gene>
    <name evidence="5 8" type="primary">prmC</name>
    <name evidence="8" type="ORF">FJU31_02610</name>
</gene>
<dbReference type="Pfam" id="PF05175">
    <property type="entry name" value="MTS"/>
    <property type="match status" value="1"/>
</dbReference>
<dbReference type="NCBIfam" id="TIGR00536">
    <property type="entry name" value="hemK_fam"/>
    <property type="match status" value="1"/>
</dbReference>
<comment type="function">
    <text evidence="5">Methylates the class 1 translation termination release factors RF1/PrfA and RF2/PrfB on the glutamine residue of the universally conserved GGQ motif.</text>
</comment>
<dbReference type="PANTHER" id="PTHR18895:SF74">
    <property type="entry name" value="MTRF1L RELEASE FACTOR GLUTAMINE METHYLTRANSFERASE"/>
    <property type="match status" value="1"/>
</dbReference>
<feature type="binding site" evidence="5">
    <location>
        <position position="176"/>
    </location>
    <ligand>
        <name>S-adenosyl-L-methionine</name>
        <dbReference type="ChEBI" id="CHEBI:59789"/>
    </ligand>
</feature>
<dbReference type="Gene3D" id="3.40.50.150">
    <property type="entry name" value="Vaccinia Virus protein VP39"/>
    <property type="match status" value="1"/>
</dbReference>
<dbReference type="Pfam" id="PF17827">
    <property type="entry name" value="PrmC_N"/>
    <property type="match status" value="1"/>
</dbReference>
<dbReference type="InterPro" id="IPR007848">
    <property type="entry name" value="Small_mtfrase_dom"/>
</dbReference>
<reference evidence="8 9" key="1">
    <citation type="journal article" date="2020" name="Antonie Van Leeuwenhoek">
        <title>Stenotrophomonas cyclobalanopsidis sp. nov., isolated from the leaf spot disease of Cyclobalanopsis patelliformis.</title>
        <authorList>
            <person name="Bian D.R."/>
            <person name="Xue H."/>
            <person name="Piao C.G."/>
            <person name="Li Y."/>
        </authorList>
    </citation>
    <scope>NUCLEOTIDE SEQUENCE [LARGE SCALE GENOMIC DNA]</scope>
    <source>
        <strain evidence="8 9">TPQG1-4</strain>
    </source>
</reference>
<feature type="binding site" evidence="5">
    <location>
        <begin position="123"/>
        <end position="127"/>
    </location>
    <ligand>
        <name>S-adenosyl-L-methionine</name>
        <dbReference type="ChEBI" id="CHEBI:59789"/>
    </ligand>
</feature>
<dbReference type="InterPro" id="IPR040758">
    <property type="entry name" value="PrmC_N"/>
</dbReference>
<dbReference type="Proteomes" id="UP000326367">
    <property type="component" value="Unassembled WGS sequence"/>
</dbReference>
<dbReference type="GO" id="GO:0032259">
    <property type="term" value="P:methylation"/>
    <property type="evidence" value="ECO:0007669"/>
    <property type="project" value="UniProtKB-KW"/>
</dbReference>
<dbReference type="PROSITE" id="PS00092">
    <property type="entry name" value="N6_MTASE"/>
    <property type="match status" value="1"/>
</dbReference>
<evidence type="ECO:0000259" key="7">
    <source>
        <dbReference type="Pfam" id="PF17827"/>
    </source>
</evidence>
<dbReference type="EC" id="2.1.1.297" evidence="5"/>
<keyword evidence="2 5" id="KW-0808">Transferase</keyword>
<keyword evidence="9" id="KW-1185">Reference proteome</keyword>
<name>A0ABQ6T4S6_9GAMM</name>
<accession>A0ABQ6T4S6</accession>
<feature type="binding site" evidence="5">
    <location>
        <begin position="191"/>
        <end position="194"/>
    </location>
    <ligand>
        <name>substrate</name>
    </ligand>
</feature>
<organism evidence="8 9">
    <name type="scientific">Stenotrophomonas cyclobalanopsidis</name>
    <dbReference type="NCBI Taxonomy" id="2771362"/>
    <lineage>
        <taxon>Bacteria</taxon>
        <taxon>Pseudomonadati</taxon>
        <taxon>Pseudomonadota</taxon>
        <taxon>Gammaproteobacteria</taxon>
        <taxon>Lysobacterales</taxon>
        <taxon>Lysobacteraceae</taxon>
        <taxon>Stenotrophomonas</taxon>
    </lineage>
</organism>
<evidence type="ECO:0000256" key="3">
    <source>
        <dbReference type="ARBA" id="ARBA00022691"/>
    </source>
</evidence>
<dbReference type="CDD" id="cd02440">
    <property type="entry name" value="AdoMet_MTases"/>
    <property type="match status" value="1"/>
</dbReference>
<evidence type="ECO:0000313" key="8">
    <source>
        <dbReference type="EMBL" id="KAA9003764.1"/>
    </source>
</evidence>
<dbReference type="InterPro" id="IPR029063">
    <property type="entry name" value="SAM-dependent_MTases_sf"/>
</dbReference>
<dbReference type="InterPro" id="IPR019874">
    <property type="entry name" value="RF_methyltr_PrmC"/>
</dbReference>
<dbReference type="InterPro" id="IPR050320">
    <property type="entry name" value="N5-glutamine_MTase"/>
</dbReference>
<keyword evidence="3 5" id="KW-0949">S-adenosyl-L-methionine</keyword>
<comment type="catalytic activity">
    <reaction evidence="4 5">
        <text>L-glutaminyl-[peptide chain release factor] + S-adenosyl-L-methionine = N(5)-methyl-L-glutaminyl-[peptide chain release factor] + S-adenosyl-L-homocysteine + H(+)</text>
        <dbReference type="Rhea" id="RHEA:42896"/>
        <dbReference type="Rhea" id="RHEA-COMP:10271"/>
        <dbReference type="Rhea" id="RHEA-COMP:10272"/>
        <dbReference type="ChEBI" id="CHEBI:15378"/>
        <dbReference type="ChEBI" id="CHEBI:30011"/>
        <dbReference type="ChEBI" id="CHEBI:57856"/>
        <dbReference type="ChEBI" id="CHEBI:59789"/>
        <dbReference type="ChEBI" id="CHEBI:61891"/>
        <dbReference type="EC" id="2.1.1.297"/>
    </reaction>
</comment>
<dbReference type="InterPro" id="IPR002052">
    <property type="entry name" value="DNA_methylase_N6_adenine_CS"/>
</dbReference>
<dbReference type="Gene3D" id="1.10.8.10">
    <property type="entry name" value="DNA helicase RuvA subunit, C-terminal domain"/>
    <property type="match status" value="1"/>
</dbReference>
<proteinExistence type="inferred from homology"/>
<protein>
    <recommendedName>
        <fullName evidence="5">Release factor glutamine methyltransferase</fullName>
        <shortName evidence="5">RF MTase</shortName>
        <ecNumber evidence="5">2.1.1.297</ecNumber>
    </recommendedName>
    <alternativeName>
        <fullName evidence="5">N5-glutamine methyltransferase PrmC</fullName>
    </alternativeName>
    <alternativeName>
        <fullName evidence="5">Protein-(glutamine-N5) MTase PrmC</fullName>
    </alternativeName>
    <alternativeName>
        <fullName evidence="5">Protein-glutamine N-methyltransferase PrmC</fullName>
    </alternativeName>
</protein>
<evidence type="ECO:0000256" key="1">
    <source>
        <dbReference type="ARBA" id="ARBA00022603"/>
    </source>
</evidence>
<evidence type="ECO:0000259" key="6">
    <source>
        <dbReference type="Pfam" id="PF05175"/>
    </source>
</evidence>
<evidence type="ECO:0000256" key="4">
    <source>
        <dbReference type="ARBA" id="ARBA00048391"/>
    </source>
</evidence>
<dbReference type="GO" id="GO:0102559">
    <property type="term" value="F:peptide chain release factor N(5)-glutamine methyltransferase activity"/>
    <property type="evidence" value="ECO:0007669"/>
    <property type="project" value="UniProtKB-EC"/>
</dbReference>
<feature type="domain" description="Release factor glutamine methyltransferase N-terminal" evidence="7">
    <location>
        <begin position="11"/>
        <end position="78"/>
    </location>
</feature>